<evidence type="ECO:0000313" key="1">
    <source>
        <dbReference type="EMBL" id="PNF22881.1"/>
    </source>
</evidence>
<accession>A0A2J7Q2R5</accession>
<protein>
    <submittedName>
        <fullName evidence="1">Uncharacterized protein</fullName>
    </submittedName>
</protein>
<sequence>MARPKSNLVKDQNGDLLAGSHVLNRWKNYFSLLLTVHRVSDVKQIAESLVPDPSPFEAEITIAKLKRYKSQGNDQIPAELLQAGGEILRWAGHVVRMIGWGGMDWIDLAQDRDQRRDLVNTVVNLRVP</sequence>
<dbReference type="AlphaFoldDB" id="A0A2J7Q2R5"/>
<dbReference type="InParanoid" id="A0A2J7Q2R5"/>
<proteinExistence type="predicted"/>
<evidence type="ECO:0000313" key="2">
    <source>
        <dbReference type="Proteomes" id="UP000235965"/>
    </source>
</evidence>
<comment type="caution">
    <text evidence="1">The sequence shown here is derived from an EMBL/GenBank/DDBJ whole genome shotgun (WGS) entry which is preliminary data.</text>
</comment>
<gene>
    <name evidence="1" type="ORF">B7P43_G14137</name>
</gene>
<keyword evidence="2" id="KW-1185">Reference proteome</keyword>
<reference evidence="1 2" key="1">
    <citation type="submission" date="2017-12" db="EMBL/GenBank/DDBJ databases">
        <title>Hemimetabolous genomes reveal molecular basis of termite eusociality.</title>
        <authorList>
            <person name="Harrison M.C."/>
            <person name="Jongepier E."/>
            <person name="Robertson H.M."/>
            <person name="Arning N."/>
            <person name="Bitard-Feildel T."/>
            <person name="Chao H."/>
            <person name="Childers C.P."/>
            <person name="Dinh H."/>
            <person name="Doddapaneni H."/>
            <person name="Dugan S."/>
            <person name="Gowin J."/>
            <person name="Greiner C."/>
            <person name="Han Y."/>
            <person name="Hu H."/>
            <person name="Hughes D.S.T."/>
            <person name="Huylmans A.-K."/>
            <person name="Kemena C."/>
            <person name="Kremer L.P.M."/>
            <person name="Lee S.L."/>
            <person name="Lopez-Ezquerra A."/>
            <person name="Mallet L."/>
            <person name="Monroy-Kuhn J.M."/>
            <person name="Moser A."/>
            <person name="Murali S.C."/>
            <person name="Muzny D.M."/>
            <person name="Otani S."/>
            <person name="Piulachs M.-D."/>
            <person name="Poelchau M."/>
            <person name="Qu J."/>
            <person name="Schaub F."/>
            <person name="Wada-Katsumata A."/>
            <person name="Worley K.C."/>
            <person name="Xie Q."/>
            <person name="Ylla G."/>
            <person name="Poulsen M."/>
            <person name="Gibbs R.A."/>
            <person name="Schal C."/>
            <person name="Richards S."/>
            <person name="Belles X."/>
            <person name="Korb J."/>
            <person name="Bornberg-Bauer E."/>
        </authorList>
    </citation>
    <scope>NUCLEOTIDE SEQUENCE [LARGE SCALE GENOMIC DNA]</scope>
    <source>
        <tissue evidence="1">Whole body</tissue>
    </source>
</reference>
<organism evidence="1 2">
    <name type="scientific">Cryptotermes secundus</name>
    <dbReference type="NCBI Taxonomy" id="105785"/>
    <lineage>
        <taxon>Eukaryota</taxon>
        <taxon>Metazoa</taxon>
        <taxon>Ecdysozoa</taxon>
        <taxon>Arthropoda</taxon>
        <taxon>Hexapoda</taxon>
        <taxon>Insecta</taxon>
        <taxon>Pterygota</taxon>
        <taxon>Neoptera</taxon>
        <taxon>Polyneoptera</taxon>
        <taxon>Dictyoptera</taxon>
        <taxon>Blattodea</taxon>
        <taxon>Blattoidea</taxon>
        <taxon>Termitoidae</taxon>
        <taxon>Kalotermitidae</taxon>
        <taxon>Cryptotermitinae</taxon>
        <taxon>Cryptotermes</taxon>
    </lineage>
</organism>
<dbReference type="Proteomes" id="UP000235965">
    <property type="component" value="Unassembled WGS sequence"/>
</dbReference>
<name>A0A2J7Q2R5_9NEOP</name>
<dbReference type="EMBL" id="NEVH01019077">
    <property type="protein sequence ID" value="PNF22881.1"/>
    <property type="molecule type" value="Genomic_DNA"/>
</dbReference>